<proteinExistence type="inferred from homology"/>
<keyword evidence="5 7" id="KW-1133">Transmembrane helix</keyword>
<dbReference type="Proteomes" id="UP000373301">
    <property type="component" value="Unassembled WGS sequence"/>
</dbReference>
<dbReference type="GO" id="GO:0005886">
    <property type="term" value="C:plasma membrane"/>
    <property type="evidence" value="ECO:0007669"/>
    <property type="project" value="UniProtKB-SubCell"/>
</dbReference>
<feature type="domain" description="Major facilitator superfamily (MFS) profile" evidence="8">
    <location>
        <begin position="1"/>
        <end position="386"/>
    </location>
</feature>
<evidence type="ECO:0000256" key="1">
    <source>
        <dbReference type="ARBA" id="ARBA00004651"/>
    </source>
</evidence>
<dbReference type="GO" id="GO:0022857">
    <property type="term" value="F:transmembrane transporter activity"/>
    <property type="evidence" value="ECO:0007669"/>
    <property type="project" value="InterPro"/>
</dbReference>
<dbReference type="PANTHER" id="PTHR23514:SF3">
    <property type="entry name" value="BYPASS OF STOP CODON PROTEIN 6"/>
    <property type="match status" value="1"/>
</dbReference>
<feature type="transmembrane region" description="Helical" evidence="7">
    <location>
        <begin position="158"/>
        <end position="176"/>
    </location>
</feature>
<reference evidence="9 10" key="1">
    <citation type="submission" date="2019-05" db="EMBL/GenBank/DDBJ databases">
        <authorList>
            <consortium name="Pathogen Informatics"/>
        </authorList>
    </citation>
    <scope>NUCLEOTIDE SEQUENCE [LARGE SCALE GENOMIC DNA]</scope>
    <source>
        <strain evidence="9 10">NCTC7982</strain>
    </source>
</reference>
<evidence type="ECO:0000256" key="6">
    <source>
        <dbReference type="ARBA" id="ARBA00023136"/>
    </source>
</evidence>
<sequence>MASSLEKISILSLSLVLVSAFAITPISHDMYDYYSLPLSAIEILVSLPSLTIMIVLIISPLLTKILSEQIIITTGLIITALSGTFPVLIQSYPLVFASRVLLGIGIGLVNIKAISLIGERYDGEVRQRLFGYRGGVEVFGSAFLTFLAGQLADFDWSYSFLVYSCALIILLLYVFFVPCTIDTGDNAYVTTEDSTEKSTKMSFVQNLYLFSLIGLAMETVLINASIYLRLFDVMSSLGDFTSSQSALLLASQQLIGIVAGILFVFFVKYFRHYCFTLAEVGLCLSLISLVFSPYISSFVVATILTGFFFTIKITLIFNALPEHFPKRHLSRVTSLVLLGCSFSAFCVPLVLKFLGSIVGTSRNIFLLYTFLSLLLIIVLFIVEKTKNSTY</sequence>
<feature type="transmembrane region" description="Helical" evidence="7">
    <location>
        <begin position="363"/>
        <end position="382"/>
    </location>
</feature>
<dbReference type="AlphaFoldDB" id="A0A9X9QNJ1"/>
<dbReference type="PROSITE" id="PS50850">
    <property type="entry name" value="MFS"/>
    <property type="match status" value="1"/>
</dbReference>
<evidence type="ECO:0000256" key="3">
    <source>
        <dbReference type="ARBA" id="ARBA00022448"/>
    </source>
</evidence>
<dbReference type="Gene3D" id="1.20.1250.20">
    <property type="entry name" value="MFS general substrate transporter like domains"/>
    <property type="match status" value="2"/>
</dbReference>
<comment type="subcellular location">
    <subcellularLocation>
        <location evidence="1">Cell membrane</location>
        <topology evidence="1">Multi-pass membrane protein</topology>
    </subcellularLocation>
</comment>
<keyword evidence="3" id="KW-0813">Transport</keyword>
<dbReference type="PANTHER" id="PTHR23514">
    <property type="entry name" value="BYPASS OF STOP CODON PROTEIN 6"/>
    <property type="match status" value="1"/>
</dbReference>
<keyword evidence="6 7" id="KW-0472">Membrane</keyword>
<feature type="transmembrane region" description="Helical" evidence="7">
    <location>
        <begin position="95"/>
        <end position="118"/>
    </location>
</feature>
<organism evidence="9 10">
    <name type="scientific">Streptococcus dysgalactiae</name>
    <dbReference type="NCBI Taxonomy" id="1334"/>
    <lineage>
        <taxon>Bacteria</taxon>
        <taxon>Bacillati</taxon>
        <taxon>Bacillota</taxon>
        <taxon>Bacilli</taxon>
        <taxon>Lactobacillales</taxon>
        <taxon>Streptococcaceae</taxon>
        <taxon>Streptococcus</taxon>
    </lineage>
</organism>
<dbReference type="RefSeq" id="WP_143934800.1">
    <property type="nucleotide sequence ID" value="NZ_CABEIM010000003.1"/>
</dbReference>
<name>A0A9X9QNJ1_STRDY</name>
<dbReference type="InterPro" id="IPR036259">
    <property type="entry name" value="MFS_trans_sf"/>
</dbReference>
<dbReference type="InterPro" id="IPR011701">
    <property type="entry name" value="MFS"/>
</dbReference>
<accession>A0A9X9QNJ1</accession>
<dbReference type="InterPro" id="IPR020846">
    <property type="entry name" value="MFS_dom"/>
</dbReference>
<gene>
    <name evidence="9" type="ORF">NCTC7982_00236</name>
</gene>
<feature type="transmembrane region" description="Helical" evidence="7">
    <location>
        <begin position="207"/>
        <end position="226"/>
    </location>
</feature>
<feature type="transmembrane region" description="Helical" evidence="7">
    <location>
        <begin position="70"/>
        <end position="89"/>
    </location>
</feature>
<evidence type="ECO:0000256" key="7">
    <source>
        <dbReference type="SAM" id="Phobius"/>
    </source>
</evidence>
<feature type="transmembrane region" description="Helical" evidence="7">
    <location>
        <begin position="332"/>
        <end position="351"/>
    </location>
</feature>
<dbReference type="Pfam" id="PF07690">
    <property type="entry name" value="MFS_1"/>
    <property type="match status" value="2"/>
</dbReference>
<evidence type="ECO:0000256" key="5">
    <source>
        <dbReference type="ARBA" id="ARBA00022989"/>
    </source>
</evidence>
<evidence type="ECO:0000256" key="2">
    <source>
        <dbReference type="ARBA" id="ARBA00008335"/>
    </source>
</evidence>
<feature type="transmembrane region" description="Helical" evidence="7">
    <location>
        <begin position="246"/>
        <end position="266"/>
    </location>
</feature>
<evidence type="ECO:0000259" key="8">
    <source>
        <dbReference type="PROSITE" id="PS50850"/>
    </source>
</evidence>
<evidence type="ECO:0000313" key="10">
    <source>
        <dbReference type="Proteomes" id="UP000373301"/>
    </source>
</evidence>
<feature type="transmembrane region" description="Helical" evidence="7">
    <location>
        <begin position="130"/>
        <end position="152"/>
    </location>
</feature>
<dbReference type="SUPFAM" id="SSF103473">
    <property type="entry name" value="MFS general substrate transporter"/>
    <property type="match status" value="1"/>
</dbReference>
<dbReference type="InterPro" id="IPR051788">
    <property type="entry name" value="MFS_Transporter"/>
</dbReference>
<feature type="transmembrane region" description="Helical" evidence="7">
    <location>
        <begin position="273"/>
        <end position="292"/>
    </location>
</feature>
<feature type="transmembrane region" description="Helical" evidence="7">
    <location>
        <begin position="298"/>
        <end position="320"/>
    </location>
</feature>
<keyword evidence="4 7" id="KW-0812">Transmembrane</keyword>
<comment type="caution">
    <text evidence="9">The sequence shown here is derived from an EMBL/GenBank/DDBJ whole genome shotgun (WGS) entry which is preliminary data.</text>
</comment>
<evidence type="ECO:0000313" key="9">
    <source>
        <dbReference type="EMBL" id="VTS76970.1"/>
    </source>
</evidence>
<dbReference type="EMBL" id="CABEIM010000003">
    <property type="protein sequence ID" value="VTS76970.1"/>
    <property type="molecule type" value="Genomic_DNA"/>
</dbReference>
<feature type="transmembrane region" description="Helical" evidence="7">
    <location>
        <begin position="38"/>
        <end position="58"/>
    </location>
</feature>
<comment type="similarity">
    <text evidence="2">Belongs to the major facilitator superfamily.</text>
</comment>
<protein>
    <submittedName>
        <fullName evidence="9">Transporter, major facilitator family protein</fullName>
    </submittedName>
</protein>
<evidence type="ECO:0000256" key="4">
    <source>
        <dbReference type="ARBA" id="ARBA00022692"/>
    </source>
</evidence>